<evidence type="ECO:0000313" key="6">
    <source>
        <dbReference type="Proteomes" id="UP000188912"/>
    </source>
</evidence>
<dbReference type="SUPFAM" id="SSF53955">
    <property type="entry name" value="Lysozyme-like"/>
    <property type="match status" value="1"/>
</dbReference>
<organism evidence="5 6">
    <name type="scientific">Candidatus Tokpelaia hoelldobleri</name>
    <dbReference type="NCBI Taxonomy" id="1902579"/>
    <lineage>
        <taxon>Bacteria</taxon>
        <taxon>Pseudomonadati</taxon>
        <taxon>Pseudomonadota</taxon>
        <taxon>Alphaproteobacteria</taxon>
        <taxon>Hyphomicrobiales</taxon>
        <taxon>Candidatus Tokpelaia</taxon>
    </lineage>
</organism>
<comment type="similarity">
    <text evidence="2">Belongs to the virb1 family.</text>
</comment>
<dbReference type="AlphaFoldDB" id="A0A1U9JWA5"/>
<dbReference type="PANTHER" id="PTHR37423">
    <property type="entry name" value="SOLUBLE LYTIC MUREIN TRANSGLYCOSYLASE-RELATED"/>
    <property type="match status" value="1"/>
</dbReference>
<name>A0A1U9JWA5_9HYPH</name>
<dbReference type="Proteomes" id="UP000188912">
    <property type="component" value="Chromosome"/>
</dbReference>
<dbReference type="PANTHER" id="PTHR37423:SF2">
    <property type="entry name" value="MEMBRANE-BOUND LYTIC MUREIN TRANSGLYCOSYLASE C"/>
    <property type="match status" value="1"/>
</dbReference>
<evidence type="ECO:0000256" key="1">
    <source>
        <dbReference type="ARBA" id="ARBA00007734"/>
    </source>
</evidence>
<dbReference type="Pfam" id="PF01464">
    <property type="entry name" value="SLT"/>
    <property type="match status" value="1"/>
</dbReference>
<keyword evidence="6" id="KW-1185">Reference proteome</keyword>
<feature type="chain" id="PRO_5012256679" evidence="3">
    <location>
        <begin position="27"/>
        <end position="169"/>
    </location>
</feature>
<evidence type="ECO:0000256" key="3">
    <source>
        <dbReference type="SAM" id="SignalP"/>
    </source>
</evidence>
<keyword evidence="3" id="KW-0732">Signal</keyword>
<reference evidence="5 6" key="2">
    <citation type="journal article" date="2016" name="Sci. Rep.">
        <title>The genome of Rhizobiales bacteria in predatory ants reveals urease gene functions but no genes for nitrogen fixation.</title>
        <authorList>
            <person name="Neuvonen M.M."/>
            <person name="Tamarit D."/>
            <person name="Naslund K."/>
            <person name="Liebig J."/>
            <person name="Feldhaar H."/>
            <person name="Moran N.A."/>
            <person name="Guy L."/>
            <person name="Andersson S.G."/>
        </authorList>
    </citation>
    <scope>NUCLEOTIDE SEQUENCE [LARGE SCALE GENOMIC DNA]</scope>
    <source>
        <strain evidence="5 6">Hsal</strain>
    </source>
</reference>
<accession>A0A1U9JWA5</accession>
<evidence type="ECO:0000256" key="2">
    <source>
        <dbReference type="ARBA" id="ARBA00009387"/>
    </source>
</evidence>
<comment type="similarity">
    <text evidence="1">Belongs to the transglycosylase Slt family.</text>
</comment>
<dbReference type="EMBL" id="CP017315">
    <property type="protein sequence ID" value="AQS42162.1"/>
    <property type="molecule type" value="Genomic_DNA"/>
</dbReference>
<feature type="signal peptide" evidence="3">
    <location>
        <begin position="1"/>
        <end position="26"/>
    </location>
</feature>
<dbReference type="KEGG" id="thd:BHV28_14800"/>
<feature type="domain" description="Transglycosylase SLT" evidence="4">
    <location>
        <begin position="51"/>
        <end position="149"/>
    </location>
</feature>
<protein>
    <submittedName>
        <fullName evidence="5">Lytic transglycosylase</fullName>
    </submittedName>
</protein>
<sequence length="169" mass="17862">MKKYISLTGAVFAASLALLPFSPVFSQAGAANAAQAVEKAAATNKRPYEALIRQAANKHKVPVNLAHAVVRTESNYNPKAKGSVGEIGLMQLRLATARSVGYTGSASGLYDPQTNLEYGMRYLAKAHKLSAGNTCGTILKYNAGHGAKRMNPVSAKYCGKVKAYLASVK</sequence>
<gene>
    <name evidence="5" type="ORF">BHV28_14800</name>
</gene>
<proteinExistence type="inferred from homology"/>
<dbReference type="InterPro" id="IPR008258">
    <property type="entry name" value="Transglycosylase_SLT_dom_1"/>
</dbReference>
<dbReference type="InterPro" id="IPR023346">
    <property type="entry name" value="Lysozyme-like_dom_sf"/>
</dbReference>
<evidence type="ECO:0000259" key="4">
    <source>
        <dbReference type="Pfam" id="PF01464"/>
    </source>
</evidence>
<evidence type="ECO:0000313" key="5">
    <source>
        <dbReference type="EMBL" id="AQS42162.1"/>
    </source>
</evidence>
<dbReference type="Gene3D" id="1.10.530.10">
    <property type="match status" value="1"/>
</dbReference>
<reference evidence="5 6" key="1">
    <citation type="journal article" date="2010" name="Science">
        <title>Genomic comparison of the ants Camponotus floridanus and Harpegnathos saltator.</title>
        <authorList>
            <person name="Bonasio R."/>
            <person name="Zhang G."/>
            <person name="Ye C."/>
            <person name="Mutti N.S."/>
            <person name="Fang X."/>
            <person name="Qin N."/>
            <person name="Donahue G."/>
            <person name="Yang P."/>
            <person name="Li Q."/>
            <person name="Li C."/>
            <person name="Zhang P."/>
            <person name="Huang Z."/>
            <person name="Berger S.L."/>
            <person name="Reinberg D."/>
            <person name="Wang J."/>
            <person name="Liebig J."/>
        </authorList>
    </citation>
    <scope>NUCLEOTIDE SEQUENCE [LARGE SCALE GENOMIC DNA]</scope>
    <source>
        <strain evidence="5 6">Hsal</strain>
    </source>
</reference>
<dbReference type="STRING" id="1902579.BHV28_14800"/>